<reference evidence="1" key="2">
    <citation type="journal article" date="2020" name="Nat. Commun.">
        <title>Large-scale genome sequencing of mycorrhizal fungi provides insights into the early evolution of symbiotic traits.</title>
        <authorList>
            <person name="Miyauchi S."/>
            <person name="Kiss E."/>
            <person name="Kuo A."/>
            <person name="Drula E."/>
            <person name="Kohler A."/>
            <person name="Sanchez-Garcia M."/>
            <person name="Morin E."/>
            <person name="Andreopoulos B."/>
            <person name="Barry K.W."/>
            <person name="Bonito G."/>
            <person name="Buee M."/>
            <person name="Carver A."/>
            <person name="Chen C."/>
            <person name="Cichocki N."/>
            <person name="Clum A."/>
            <person name="Culley D."/>
            <person name="Crous P.W."/>
            <person name="Fauchery L."/>
            <person name="Girlanda M."/>
            <person name="Hayes R.D."/>
            <person name="Keri Z."/>
            <person name="LaButti K."/>
            <person name="Lipzen A."/>
            <person name="Lombard V."/>
            <person name="Magnuson J."/>
            <person name="Maillard F."/>
            <person name="Murat C."/>
            <person name="Nolan M."/>
            <person name="Ohm R.A."/>
            <person name="Pangilinan J."/>
            <person name="Pereira M.F."/>
            <person name="Perotto S."/>
            <person name="Peter M."/>
            <person name="Pfister S."/>
            <person name="Riley R."/>
            <person name="Sitrit Y."/>
            <person name="Stielow J.B."/>
            <person name="Szollosi G."/>
            <person name="Zifcakova L."/>
            <person name="Stursova M."/>
            <person name="Spatafora J.W."/>
            <person name="Tedersoo L."/>
            <person name="Vaario L.M."/>
            <person name="Yamada A."/>
            <person name="Yan M."/>
            <person name="Wang P."/>
            <person name="Xu J."/>
            <person name="Bruns T."/>
            <person name="Baldrian P."/>
            <person name="Vilgalys R."/>
            <person name="Dunand C."/>
            <person name="Henrissat B."/>
            <person name="Grigoriev I.V."/>
            <person name="Hibbett D."/>
            <person name="Nagy L.G."/>
            <person name="Martin F.M."/>
        </authorList>
    </citation>
    <scope>NUCLEOTIDE SEQUENCE</scope>
    <source>
        <strain evidence="1">P2</strain>
    </source>
</reference>
<dbReference type="Proteomes" id="UP000886501">
    <property type="component" value="Unassembled WGS sequence"/>
</dbReference>
<accession>A0ACB6ZAL7</accession>
<proteinExistence type="predicted"/>
<comment type="caution">
    <text evidence="1">The sequence shown here is derived from an EMBL/GenBank/DDBJ whole genome shotgun (WGS) entry which is preliminary data.</text>
</comment>
<dbReference type="EMBL" id="MU118053">
    <property type="protein sequence ID" value="KAF9646632.1"/>
    <property type="molecule type" value="Genomic_DNA"/>
</dbReference>
<evidence type="ECO:0000313" key="2">
    <source>
        <dbReference type="Proteomes" id="UP000886501"/>
    </source>
</evidence>
<organism evidence="1 2">
    <name type="scientific">Thelephora ganbajun</name>
    <name type="common">Ganba fungus</name>
    <dbReference type="NCBI Taxonomy" id="370292"/>
    <lineage>
        <taxon>Eukaryota</taxon>
        <taxon>Fungi</taxon>
        <taxon>Dikarya</taxon>
        <taxon>Basidiomycota</taxon>
        <taxon>Agaricomycotina</taxon>
        <taxon>Agaricomycetes</taxon>
        <taxon>Thelephorales</taxon>
        <taxon>Thelephoraceae</taxon>
        <taxon>Thelephora</taxon>
    </lineage>
</organism>
<protein>
    <submittedName>
        <fullName evidence="1">Uncharacterized protein</fullName>
    </submittedName>
</protein>
<gene>
    <name evidence="1" type="ORF">BDM02DRAFT_3118358</name>
</gene>
<sequence>MSAQLDIIYKLKEALETGNPEVATPFMADDFTHQALPTQLGAPRRTRDQWKEYVVGINSRLKSLKFMDSLAMVKVAERQAKGKKV</sequence>
<reference evidence="1" key="1">
    <citation type="submission" date="2019-10" db="EMBL/GenBank/DDBJ databases">
        <authorList>
            <consortium name="DOE Joint Genome Institute"/>
            <person name="Kuo A."/>
            <person name="Miyauchi S."/>
            <person name="Kiss E."/>
            <person name="Drula E."/>
            <person name="Kohler A."/>
            <person name="Sanchez-Garcia M."/>
            <person name="Andreopoulos B."/>
            <person name="Barry K.W."/>
            <person name="Bonito G."/>
            <person name="Buee M."/>
            <person name="Carver A."/>
            <person name="Chen C."/>
            <person name="Cichocki N."/>
            <person name="Clum A."/>
            <person name="Culley D."/>
            <person name="Crous P.W."/>
            <person name="Fauchery L."/>
            <person name="Girlanda M."/>
            <person name="Hayes R."/>
            <person name="Keri Z."/>
            <person name="Labutti K."/>
            <person name="Lipzen A."/>
            <person name="Lombard V."/>
            <person name="Magnuson J."/>
            <person name="Maillard F."/>
            <person name="Morin E."/>
            <person name="Murat C."/>
            <person name="Nolan M."/>
            <person name="Ohm R."/>
            <person name="Pangilinan J."/>
            <person name="Pereira M."/>
            <person name="Perotto S."/>
            <person name="Peter M."/>
            <person name="Riley R."/>
            <person name="Sitrit Y."/>
            <person name="Stielow B."/>
            <person name="Szollosi G."/>
            <person name="Zifcakova L."/>
            <person name="Stursova M."/>
            <person name="Spatafora J.W."/>
            <person name="Tedersoo L."/>
            <person name="Vaario L.-M."/>
            <person name="Yamada A."/>
            <person name="Yan M."/>
            <person name="Wang P."/>
            <person name="Xu J."/>
            <person name="Bruns T."/>
            <person name="Baldrian P."/>
            <person name="Vilgalys R."/>
            <person name="Henrissat B."/>
            <person name="Grigoriev I.V."/>
            <person name="Hibbett D."/>
            <person name="Nagy L.G."/>
            <person name="Martin F.M."/>
        </authorList>
    </citation>
    <scope>NUCLEOTIDE SEQUENCE</scope>
    <source>
        <strain evidence="1">P2</strain>
    </source>
</reference>
<keyword evidence="2" id="KW-1185">Reference proteome</keyword>
<evidence type="ECO:0000313" key="1">
    <source>
        <dbReference type="EMBL" id="KAF9646632.1"/>
    </source>
</evidence>
<name>A0ACB6ZAL7_THEGA</name>